<protein>
    <submittedName>
        <fullName evidence="1">Uncharacterized protein</fullName>
    </submittedName>
</protein>
<evidence type="ECO:0000313" key="2">
    <source>
        <dbReference type="Proteomes" id="UP001062846"/>
    </source>
</evidence>
<comment type="caution">
    <text evidence="1">The sequence shown here is derived from an EMBL/GenBank/DDBJ whole genome shotgun (WGS) entry which is preliminary data.</text>
</comment>
<proteinExistence type="predicted"/>
<reference evidence="1" key="1">
    <citation type="submission" date="2022-02" db="EMBL/GenBank/DDBJ databases">
        <title>Plant Genome Project.</title>
        <authorList>
            <person name="Zhang R.-G."/>
        </authorList>
    </citation>
    <scope>NUCLEOTIDE SEQUENCE</scope>
    <source>
        <strain evidence="1">AT1</strain>
    </source>
</reference>
<accession>A0ACC0Q142</accession>
<keyword evidence="2" id="KW-1185">Reference proteome</keyword>
<gene>
    <name evidence="1" type="ORF">RHMOL_Rhmol01G0092100</name>
</gene>
<dbReference type="Proteomes" id="UP001062846">
    <property type="component" value="Chromosome 1"/>
</dbReference>
<sequence length="423" mass="49883">MALKRNLSGGKLSSLNTKWVMGDGHQNMEFHRKVSNIWKDIMMIEYRKPQIHATYVENAKIQVGNGNSILFCKDTWLGNISLSLKFPTLFNVVCFKEECLGDVLVRKAIFNEWNFVFRRNLFDWEKELQTELSHLLDVSGMVARDEREDRLSWFGCNSNVFLVKSFYNLFRAHPSNPDKTFELIWRNAAPHRVQCFGWLVYLGRVKNSEYLLRLGIINNEEEALCKFCFAELETADHLLLHCKYVWDTWGNVLSWWGIQRPLPNALDDLYRWWDDWNFKAKKRIIWDCLLFAILWTIWLTRNEAVFKQKSPNWCEMQQTIKIRVALWVKKKKKKRGIRITQWMILSSDWEALSMILNRPVFGGFQLLLLLYLEYASICTVVADIWRCIAAILLSSWRNSFRKLDAVIAGCQTPVIFFSFGVFA</sequence>
<dbReference type="EMBL" id="CM046388">
    <property type="protein sequence ID" value="KAI8571109.1"/>
    <property type="molecule type" value="Genomic_DNA"/>
</dbReference>
<evidence type="ECO:0000313" key="1">
    <source>
        <dbReference type="EMBL" id="KAI8571109.1"/>
    </source>
</evidence>
<name>A0ACC0Q142_RHOML</name>
<organism evidence="1 2">
    <name type="scientific">Rhododendron molle</name>
    <name type="common">Chinese azalea</name>
    <name type="synonym">Azalea mollis</name>
    <dbReference type="NCBI Taxonomy" id="49168"/>
    <lineage>
        <taxon>Eukaryota</taxon>
        <taxon>Viridiplantae</taxon>
        <taxon>Streptophyta</taxon>
        <taxon>Embryophyta</taxon>
        <taxon>Tracheophyta</taxon>
        <taxon>Spermatophyta</taxon>
        <taxon>Magnoliopsida</taxon>
        <taxon>eudicotyledons</taxon>
        <taxon>Gunneridae</taxon>
        <taxon>Pentapetalae</taxon>
        <taxon>asterids</taxon>
        <taxon>Ericales</taxon>
        <taxon>Ericaceae</taxon>
        <taxon>Ericoideae</taxon>
        <taxon>Rhodoreae</taxon>
        <taxon>Rhododendron</taxon>
    </lineage>
</organism>